<proteinExistence type="predicted"/>
<protein>
    <submittedName>
        <fullName evidence="2">Uncharacterized protein</fullName>
    </submittedName>
</protein>
<evidence type="ECO:0000256" key="1">
    <source>
        <dbReference type="SAM" id="MobiDB-lite"/>
    </source>
</evidence>
<keyword evidence="3" id="KW-1185">Reference proteome</keyword>
<dbReference type="Gramene" id="OIW17123">
    <property type="protein sequence ID" value="OIW17123"/>
    <property type="gene ID" value="TanjilG_00196"/>
</dbReference>
<organism evidence="2 3">
    <name type="scientific">Lupinus angustifolius</name>
    <name type="common">Narrow-leaved blue lupine</name>
    <dbReference type="NCBI Taxonomy" id="3871"/>
    <lineage>
        <taxon>Eukaryota</taxon>
        <taxon>Viridiplantae</taxon>
        <taxon>Streptophyta</taxon>
        <taxon>Embryophyta</taxon>
        <taxon>Tracheophyta</taxon>
        <taxon>Spermatophyta</taxon>
        <taxon>Magnoliopsida</taxon>
        <taxon>eudicotyledons</taxon>
        <taxon>Gunneridae</taxon>
        <taxon>Pentapetalae</taxon>
        <taxon>rosids</taxon>
        <taxon>fabids</taxon>
        <taxon>Fabales</taxon>
        <taxon>Fabaceae</taxon>
        <taxon>Papilionoideae</taxon>
        <taxon>50 kb inversion clade</taxon>
        <taxon>genistoids sensu lato</taxon>
        <taxon>core genistoids</taxon>
        <taxon>Genisteae</taxon>
        <taxon>Lupinus</taxon>
    </lineage>
</organism>
<evidence type="ECO:0000313" key="2">
    <source>
        <dbReference type="EMBL" id="OIW17123.1"/>
    </source>
</evidence>
<comment type="caution">
    <text evidence="2">The sequence shown here is derived from an EMBL/GenBank/DDBJ whole genome shotgun (WGS) entry which is preliminary data.</text>
</comment>
<name>A0A394D291_LUPAN</name>
<accession>A0A394D291</accession>
<dbReference type="AlphaFoldDB" id="A0A394D291"/>
<dbReference type="EMBL" id="MLAU01000893">
    <property type="protein sequence ID" value="OIW17123.1"/>
    <property type="molecule type" value="Genomic_DNA"/>
</dbReference>
<sequence>MAVGWLRSGFPSSALLDEGGERQGRPDHGRGGAAVSTPMLVVPEEVNDIIGCRSMFSGFQKTP</sequence>
<feature type="region of interest" description="Disordered" evidence="1">
    <location>
        <begin position="1"/>
        <end position="36"/>
    </location>
</feature>
<evidence type="ECO:0000313" key="3">
    <source>
        <dbReference type="Proteomes" id="UP000188354"/>
    </source>
</evidence>
<reference evidence="2 3" key="1">
    <citation type="journal article" date="2017" name="Plant Biotechnol. J.">
        <title>A comprehensive draft genome sequence for lupin (Lupinus angustifolius), an emerging health food: insights into plant-microbe interactions and legume evolution.</title>
        <authorList>
            <person name="Hane J.K."/>
            <person name="Ming Y."/>
            <person name="Kamphuis L.G."/>
            <person name="Nelson M.N."/>
            <person name="Garg G."/>
            <person name="Atkins C.A."/>
            <person name="Bayer P.E."/>
            <person name="Bravo A."/>
            <person name="Bringans S."/>
            <person name="Cannon S."/>
            <person name="Edwards D."/>
            <person name="Foley R."/>
            <person name="Gao L.L."/>
            <person name="Harrison M.J."/>
            <person name="Huang W."/>
            <person name="Hurgobin B."/>
            <person name="Li S."/>
            <person name="Liu C.W."/>
            <person name="McGrath A."/>
            <person name="Morahan G."/>
            <person name="Murray J."/>
            <person name="Weller J."/>
            <person name="Jian J."/>
            <person name="Singh K.B."/>
        </authorList>
    </citation>
    <scope>NUCLEOTIDE SEQUENCE [LARGE SCALE GENOMIC DNA]</scope>
    <source>
        <strain evidence="3">cv. Tanjil</strain>
        <tissue evidence="2">Whole plant</tissue>
    </source>
</reference>
<dbReference type="Proteomes" id="UP000188354">
    <property type="component" value="Unassembled WGS sequence"/>
</dbReference>
<feature type="compositionally biased region" description="Basic and acidic residues" evidence="1">
    <location>
        <begin position="19"/>
        <end position="30"/>
    </location>
</feature>
<gene>
    <name evidence="2" type="ORF">TanjilG_00196</name>
</gene>